<organism evidence="2 3">
    <name type="scientific">Candidatus Marsarchaeota G1 archaeon BE_D</name>
    <dbReference type="NCBI Taxonomy" id="1978156"/>
    <lineage>
        <taxon>Archaea</taxon>
        <taxon>Candidatus Marsarchaeota</taxon>
        <taxon>Candidatus Marsarchaeota group 1</taxon>
    </lineage>
</organism>
<protein>
    <recommendedName>
        <fullName evidence="1">Glycosyltransferase 2-like domain-containing protein</fullName>
    </recommendedName>
</protein>
<comment type="caution">
    <text evidence="2">The sequence shown here is derived from an EMBL/GenBank/DDBJ whole genome shotgun (WGS) entry which is preliminary data.</text>
</comment>
<evidence type="ECO:0000259" key="1">
    <source>
        <dbReference type="Pfam" id="PF00535"/>
    </source>
</evidence>
<dbReference type="EMBL" id="NEXD01000092">
    <property type="protein sequence ID" value="PSN83872.1"/>
    <property type="molecule type" value="Genomic_DNA"/>
</dbReference>
<dbReference type="Gene3D" id="3.90.550.10">
    <property type="entry name" value="Spore Coat Polysaccharide Biosynthesis Protein SpsA, Chain A"/>
    <property type="match status" value="1"/>
</dbReference>
<dbReference type="Proteomes" id="UP000240569">
    <property type="component" value="Unassembled WGS sequence"/>
</dbReference>
<dbReference type="InterPro" id="IPR001173">
    <property type="entry name" value="Glyco_trans_2-like"/>
</dbReference>
<evidence type="ECO:0000313" key="2">
    <source>
        <dbReference type="EMBL" id="PSN83872.1"/>
    </source>
</evidence>
<dbReference type="Pfam" id="PF00535">
    <property type="entry name" value="Glycos_transf_2"/>
    <property type="match status" value="1"/>
</dbReference>
<dbReference type="AlphaFoldDB" id="A0A2R6ABT2"/>
<feature type="domain" description="Glycosyltransferase 2-like" evidence="1">
    <location>
        <begin position="7"/>
        <end position="61"/>
    </location>
</feature>
<dbReference type="CDD" id="cd00761">
    <property type="entry name" value="Glyco_tranf_GTA_type"/>
    <property type="match status" value="1"/>
</dbReference>
<gene>
    <name evidence="2" type="ORF">B9Q02_10070</name>
</gene>
<dbReference type="InterPro" id="IPR029044">
    <property type="entry name" value="Nucleotide-diphossugar_trans"/>
</dbReference>
<evidence type="ECO:0000313" key="3">
    <source>
        <dbReference type="Proteomes" id="UP000240569"/>
    </source>
</evidence>
<proteinExistence type="predicted"/>
<accession>A0A2R6ABT2</accession>
<name>A0A2R6ABT2_9ARCH</name>
<reference evidence="2 3" key="1">
    <citation type="submission" date="2017-04" db="EMBL/GenBank/DDBJ databases">
        <title>Novel microbial lineages endemic to geothermal iron-oxide mats fill important gaps in the evolutionary history of Archaea.</title>
        <authorList>
            <person name="Jay Z.J."/>
            <person name="Beam J.P."/>
            <person name="Dlakic M."/>
            <person name="Rusch D.B."/>
            <person name="Kozubal M.A."/>
            <person name="Inskeep W.P."/>
        </authorList>
    </citation>
    <scope>NUCLEOTIDE SEQUENCE [LARGE SCALE GENOMIC DNA]</scope>
    <source>
        <strain evidence="2">BE_D</strain>
    </source>
</reference>
<dbReference type="SUPFAM" id="SSF53448">
    <property type="entry name" value="Nucleotide-diphospho-sugar transferases"/>
    <property type="match status" value="1"/>
</dbReference>
<sequence length="94" mass="10754">MGQPYISVIITAHNRREYVAQAVQSALNQTLSKNLYEIILTKNFSTSFDEEWSKKDGVRIRLHPCHLHSVYQCMNSSRKSTSGVKGVFFGFMLL</sequence>